<keyword evidence="9" id="KW-0067">ATP-binding</keyword>
<reference evidence="15 16" key="1">
    <citation type="submission" date="2019-08" db="EMBL/GenBank/DDBJ databases">
        <title>Identification of a novel species of the genus Boseongicola.</title>
        <authorList>
            <person name="Zhang X.-Q."/>
        </authorList>
    </citation>
    <scope>NUCLEOTIDE SEQUENCE [LARGE SCALE GENOMIC DNA]</scope>
    <source>
        <strain evidence="15 16">HY14</strain>
    </source>
</reference>
<dbReference type="RefSeq" id="WP_148376283.1">
    <property type="nucleotide sequence ID" value="NZ_VSIY01000003.1"/>
</dbReference>
<keyword evidence="4" id="KW-0597">Phosphoprotein</keyword>
<dbReference type="SUPFAM" id="SSF55874">
    <property type="entry name" value="ATPase domain of HSP90 chaperone/DNA topoisomerase II/histidine kinase"/>
    <property type="match status" value="1"/>
</dbReference>
<dbReference type="Pfam" id="PF02518">
    <property type="entry name" value="HATPase_c"/>
    <property type="match status" value="1"/>
</dbReference>
<dbReference type="PROSITE" id="PS50885">
    <property type="entry name" value="HAMP"/>
    <property type="match status" value="1"/>
</dbReference>
<feature type="domain" description="HAMP" evidence="14">
    <location>
        <begin position="174"/>
        <end position="226"/>
    </location>
</feature>
<evidence type="ECO:0000313" key="16">
    <source>
        <dbReference type="Proteomes" id="UP000322080"/>
    </source>
</evidence>
<name>A0A5D0RNW7_9RHOB</name>
<dbReference type="InterPro" id="IPR013727">
    <property type="entry name" value="2CSK_N"/>
</dbReference>
<dbReference type="Gene3D" id="3.30.565.10">
    <property type="entry name" value="Histidine kinase-like ATPase, C-terminal domain"/>
    <property type="match status" value="1"/>
</dbReference>
<dbReference type="Pfam" id="PF08521">
    <property type="entry name" value="2CSK_N"/>
    <property type="match status" value="1"/>
</dbReference>
<evidence type="ECO:0000256" key="7">
    <source>
        <dbReference type="ARBA" id="ARBA00022741"/>
    </source>
</evidence>
<evidence type="ECO:0000256" key="12">
    <source>
        <dbReference type="SAM" id="Phobius"/>
    </source>
</evidence>
<protein>
    <recommendedName>
        <fullName evidence="3">histidine kinase</fullName>
        <ecNumber evidence="3">2.7.13.3</ecNumber>
    </recommendedName>
</protein>
<comment type="caution">
    <text evidence="15">The sequence shown here is derived from an EMBL/GenBank/DDBJ whole genome shotgun (WGS) entry which is preliminary data.</text>
</comment>
<evidence type="ECO:0000256" key="4">
    <source>
        <dbReference type="ARBA" id="ARBA00022553"/>
    </source>
</evidence>
<dbReference type="AlphaFoldDB" id="A0A5D0RNW7"/>
<evidence type="ECO:0000259" key="13">
    <source>
        <dbReference type="PROSITE" id="PS50109"/>
    </source>
</evidence>
<dbReference type="InterPro" id="IPR003661">
    <property type="entry name" value="HisK_dim/P_dom"/>
</dbReference>
<dbReference type="GO" id="GO:0005886">
    <property type="term" value="C:plasma membrane"/>
    <property type="evidence" value="ECO:0007669"/>
    <property type="project" value="TreeGrafter"/>
</dbReference>
<keyword evidence="10 12" id="KW-1133">Transmembrane helix</keyword>
<comment type="catalytic activity">
    <reaction evidence="1">
        <text>ATP + protein L-histidine = ADP + protein N-phospho-L-histidine.</text>
        <dbReference type="EC" id="2.7.13.3"/>
    </reaction>
</comment>
<feature type="domain" description="Histidine kinase" evidence="13">
    <location>
        <begin position="234"/>
        <end position="443"/>
    </location>
</feature>
<keyword evidence="16" id="KW-1185">Reference proteome</keyword>
<evidence type="ECO:0000256" key="9">
    <source>
        <dbReference type="ARBA" id="ARBA00022840"/>
    </source>
</evidence>
<dbReference type="GO" id="GO:0000155">
    <property type="term" value="F:phosphorelay sensor kinase activity"/>
    <property type="evidence" value="ECO:0007669"/>
    <property type="project" value="InterPro"/>
</dbReference>
<gene>
    <name evidence="15" type="ORF">FVF75_03160</name>
</gene>
<dbReference type="EMBL" id="VSIY01000003">
    <property type="protein sequence ID" value="TYB83193.1"/>
    <property type="molecule type" value="Genomic_DNA"/>
</dbReference>
<dbReference type="CDD" id="cd00082">
    <property type="entry name" value="HisKA"/>
    <property type="match status" value="1"/>
</dbReference>
<dbReference type="PANTHER" id="PTHR45436:SF14">
    <property type="entry name" value="SENSOR PROTEIN QSEC"/>
    <property type="match status" value="1"/>
</dbReference>
<evidence type="ECO:0000256" key="3">
    <source>
        <dbReference type="ARBA" id="ARBA00012438"/>
    </source>
</evidence>
<evidence type="ECO:0000259" key="14">
    <source>
        <dbReference type="PROSITE" id="PS50885"/>
    </source>
</evidence>
<keyword evidence="11" id="KW-0902">Two-component regulatory system</keyword>
<evidence type="ECO:0000256" key="11">
    <source>
        <dbReference type="ARBA" id="ARBA00023012"/>
    </source>
</evidence>
<dbReference type="SMART" id="SM00388">
    <property type="entry name" value="HisKA"/>
    <property type="match status" value="1"/>
</dbReference>
<dbReference type="GO" id="GO:0005524">
    <property type="term" value="F:ATP binding"/>
    <property type="evidence" value="ECO:0007669"/>
    <property type="project" value="UniProtKB-KW"/>
</dbReference>
<evidence type="ECO:0000256" key="1">
    <source>
        <dbReference type="ARBA" id="ARBA00000085"/>
    </source>
</evidence>
<dbReference type="Pfam" id="PF00512">
    <property type="entry name" value="HisKA"/>
    <property type="match status" value="1"/>
</dbReference>
<evidence type="ECO:0000313" key="15">
    <source>
        <dbReference type="EMBL" id="TYB83193.1"/>
    </source>
</evidence>
<dbReference type="InterPro" id="IPR036890">
    <property type="entry name" value="HATPase_C_sf"/>
</dbReference>
<evidence type="ECO:0000256" key="2">
    <source>
        <dbReference type="ARBA" id="ARBA00004141"/>
    </source>
</evidence>
<dbReference type="Gene3D" id="1.20.5.1040">
    <property type="entry name" value="Sensor protein qsec"/>
    <property type="match status" value="1"/>
</dbReference>
<dbReference type="InterPro" id="IPR003594">
    <property type="entry name" value="HATPase_dom"/>
</dbReference>
<dbReference type="InterPro" id="IPR003660">
    <property type="entry name" value="HAMP_dom"/>
</dbReference>
<dbReference type="InterPro" id="IPR050428">
    <property type="entry name" value="TCS_sensor_his_kinase"/>
</dbReference>
<keyword evidence="5" id="KW-0808">Transferase</keyword>
<dbReference type="PROSITE" id="PS50109">
    <property type="entry name" value="HIS_KIN"/>
    <property type="match status" value="1"/>
</dbReference>
<feature type="transmembrane region" description="Helical" evidence="12">
    <location>
        <begin position="154"/>
        <end position="173"/>
    </location>
</feature>
<evidence type="ECO:0000256" key="5">
    <source>
        <dbReference type="ARBA" id="ARBA00022679"/>
    </source>
</evidence>
<proteinExistence type="predicted"/>
<dbReference type="EC" id="2.7.13.3" evidence="3"/>
<keyword evidence="12" id="KW-0472">Membrane</keyword>
<evidence type="ECO:0000256" key="6">
    <source>
        <dbReference type="ARBA" id="ARBA00022692"/>
    </source>
</evidence>
<keyword evidence="6 12" id="KW-0812">Transmembrane</keyword>
<dbReference type="SMART" id="SM00387">
    <property type="entry name" value="HATPase_c"/>
    <property type="match status" value="1"/>
</dbReference>
<evidence type="ECO:0000256" key="10">
    <source>
        <dbReference type="ARBA" id="ARBA00022989"/>
    </source>
</evidence>
<dbReference type="InterPro" id="IPR005467">
    <property type="entry name" value="His_kinase_dom"/>
</dbReference>
<dbReference type="Gene3D" id="1.10.287.130">
    <property type="match status" value="1"/>
</dbReference>
<dbReference type="CDD" id="cd00075">
    <property type="entry name" value="HATPase"/>
    <property type="match status" value="1"/>
</dbReference>
<organism evidence="15 16">
    <name type="scientific">Maritimibacter fusiformis</name>
    <dbReference type="NCBI Taxonomy" id="2603819"/>
    <lineage>
        <taxon>Bacteria</taxon>
        <taxon>Pseudomonadati</taxon>
        <taxon>Pseudomonadota</taxon>
        <taxon>Alphaproteobacteria</taxon>
        <taxon>Rhodobacterales</taxon>
        <taxon>Roseobacteraceae</taxon>
        <taxon>Maritimibacter</taxon>
    </lineage>
</organism>
<sequence>MTLPRSLQGRLALSLGALLTVLWLAAAAMTGALLRHEMDEVFDSALQETAQRILPLAVVDIIGRDEDHAVQRLAALRTHEEHFTYIVRDGDGHVVLQSHAADPSVFPAWAGPGFAQDASYRFYSEETLRGTVRITVAEPLAYRAAALGETRMGLLLPLLVVVPLTLLLIVVAVRTSLSPLRRFRAELGGRTANDLSPVSADDLPAELAPLAASLNTVLARLRSAFDAERSFAANAAHELRTPLAGAIAQAQRLMSETGDPDARARAGEIEATLKRLTRLSERLMQLARAEGGRLRLDHAADLRPILRLLVDERQRQGVPDRLRLTLPEEPVMSDLDPDAFGILCTNLIENALRHGDEAAPVEVTLSEAGMLCVANDAPVLPPETLARLTNRFERAGSAQRGSGLGLAIVSAIATGVGADLVLHSPRPGRASGFEACVRLPLASHAPQGTR</sequence>
<accession>A0A5D0RNW7</accession>
<dbReference type="SUPFAM" id="SSF47384">
    <property type="entry name" value="Homodimeric domain of signal transducing histidine kinase"/>
    <property type="match status" value="1"/>
</dbReference>
<dbReference type="PANTHER" id="PTHR45436">
    <property type="entry name" value="SENSOR HISTIDINE KINASE YKOH"/>
    <property type="match status" value="1"/>
</dbReference>
<dbReference type="Proteomes" id="UP000322080">
    <property type="component" value="Unassembled WGS sequence"/>
</dbReference>
<keyword evidence="8 15" id="KW-0418">Kinase</keyword>
<evidence type="ECO:0000256" key="8">
    <source>
        <dbReference type="ARBA" id="ARBA00022777"/>
    </source>
</evidence>
<keyword evidence="7" id="KW-0547">Nucleotide-binding</keyword>
<comment type="subcellular location">
    <subcellularLocation>
        <location evidence="2">Membrane</location>
        <topology evidence="2">Multi-pass membrane protein</topology>
    </subcellularLocation>
</comment>
<dbReference type="InterPro" id="IPR036097">
    <property type="entry name" value="HisK_dim/P_sf"/>
</dbReference>